<evidence type="ECO:0000313" key="8">
    <source>
        <dbReference type="Proteomes" id="UP000299102"/>
    </source>
</evidence>
<evidence type="ECO:0000256" key="4">
    <source>
        <dbReference type="RuleBase" id="RU361277"/>
    </source>
</evidence>
<name>A0A4C1X0D4_EUMVA</name>
<dbReference type="EMBL" id="BGZK01000697">
    <property type="protein sequence ID" value="GBP56613.1"/>
    <property type="molecule type" value="Genomic_DNA"/>
</dbReference>
<dbReference type="InterPro" id="IPR036291">
    <property type="entry name" value="NAD(P)-bd_dom_sf"/>
</dbReference>
<evidence type="ECO:0000259" key="6">
    <source>
        <dbReference type="Pfam" id="PF08240"/>
    </source>
</evidence>
<comment type="caution">
    <text evidence="7">The sequence shown here is derived from an EMBL/GenBank/DDBJ whole genome shotgun (WGS) entry which is preliminary data.</text>
</comment>
<dbReference type="Pfam" id="PF00107">
    <property type="entry name" value="ADH_zinc_N"/>
    <property type="match status" value="1"/>
</dbReference>
<evidence type="ECO:0000259" key="5">
    <source>
        <dbReference type="Pfam" id="PF00107"/>
    </source>
</evidence>
<keyword evidence="1 4" id="KW-0479">Metal-binding</keyword>
<feature type="domain" description="Alcohol dehydrogenase-like C-terminal" evidence="5">
    <location>
        <begin position="183"/>
        <end position="302"/>
    </location>
</feature>
<sequence>MEAVVFDGAQMTVTYHQNFPMPKIVNDDDVMVKVAYSGVCGTDVHVIQGEFPALKTRPLPLGHEFCGVVAEVGEKSIFKKGQKVAVDPNWYDIAPCNLCDSCRKGSYHYCLVAGINSTVGLFRDGGWAQYCVVPQSQVYLLPEEITLEQAGLCEPYSCVAHGFDRASPLKVGEKILVVGAGIIGNLWVTTLHLHGHREVTVSEMNKSRLETVNKLKTGYRLVTPDILEKEKAEYDVIIDCTGVGKVMEINFNYMKPGGKYVVFGCCPPTHQASLNPFDIYNKELTVIGVKINPFSFPNAIGWIKAMGDRYVNYESLGVKTYELSEYQQALDDLKKGSISKAVFKIQ</sequence>
<dbReference type="GO" id="GO:0016491">
    <property type="term" value="F:oxidoreductase activity"/>
    <property type="evidence" value="ECO:0007669"/>
    <property type="project" value="UniProtKB-KW"/>
</dbReference>
<dbReference type="PROSITE" id="PS00059">
    <property type="entry name" value="ADH_ZINC"/>
    <property type="match status" value="1"/>
</dbReference>
<organism evidence="7 8">
    <name type="scientific">Eumeta variegata</name>
    <name type="common">Bagworm moth</name>
    <name type="synonym">Eumeta japonica</name>
    <dbReference type="NCBI Taxonomy" id="151549"/>
    <lineage>
        <taxon>Eukaryota</taxon>
        <taxon>Metazoa</taxon>
        <taxon>Ecdysozoa</taxon>
        <taxon>Arthropoda</taxon>
        <taxon>Hexapoda</taxon>
        <taxon>Insecta</taxon>
        <taxon>Pterygota</taxon>
        <taxon>Neoptera</taxon>
        <taxon>Endopterygota</taxon>
        <taxon>Lepidoptera</taxon>
        <taxon>Glossata</taxon>
        <taxon>Ditrysia</taxon>
        <taxon>Tineoidea</taxon>
        <taxon>Psychidae</taxon>
        <taxon>Oiketicinae</taxon>
        <taxon>Eumeta</taxon>
    </lineage>
</organism>
<dbReference type="AlphaFoldDB" id="A0A4C1X0D4"/>
<dbReference type="GO" id="GO:0008270">
    <property type="term" value="F:zinc ion binding"/>
    <property type="evidence" value="ECO:0007669"/>
    <property type="project" value="InterPro"/>
</dbReference>
<dbReference type="Pfam" id="PF08240">
    <property type="entry name" value="ADH_N"/>
    <property type="match status" value="1"/>
</dbReference>
<dbReference type="OrthoDB" id="3941538at2759"/>
<dbReference type="InterPro" id="IPR013154">
    <property type="entry name" value="ADH-like_N"/>
</dbReference>
<dbReference type="InterPro" id="IPR011032">
    <property type="entry name" value="GroES-like_sf"/>
</dbReference>
<keyword evidence="2 4" id="KW-0862">Zinc</keyword>
<evidence type="ECO:0000313" key="7">
    <source>
        <dbReference type="EMBL" id="GBP56613.1"/>
    </source>
</evidence>
<evidence type="ECO:0000256" key="2">
    <source>
        <dbReference type="ARBA" id="ARBA00022833"/>
    </source>
</evidence>
<dbReference type="Gene3D" id="3.40.50.720">
    <property type="entry name" value="NAD(P)-binding Rossmann-like Domain"/>
    <property type="match status" value="1"/>
</dbReference>
<dbReference type="InterPro" id="IPR050129">
    <property type="entry name" value="Zn_alcohol_dh"/>
</dbReference>
<dbReference type="Proteomes" id="UP000299102">
    <property type="component" value="Unassembled WGS sequence"/>
</dbReference>
<dbReference type="PANTHER" id="PTHR43401">
    <property type="entry name" value="L-THREONINE 3-DEHYDROGENASE"/>
    <property type="match status" value="1"/>
</dbReference>
<evidence type="ECO:0000256" key="1">
    <source>
        <dbReference type="ARBA" id="ARBA00022723"/>
    </source>
</evidence>
<dbReference type="InterPro" id="IPR013149">
    <property type="entry name" value="ADH-like_C"/>
</dbReference>
<proteinExistence type="inferred from homology"/>
<feature type="domain" description="Alcohol dehydrogenase-like N-terminal" evidence="6">
    <location>
        <begin position="27"/>
        <end position="143"/>
    </location>
</feature>
<keyword evidence="8" id="KW-1185">Reference proteome</keyword>
<dbReference type="STRING" id="151549.A0A4C1X0D4"/>
<dbReference type="Gene3D" id="3.90.180.10">
    <property type="entry name" value="Medium-chain alcohol dehydrogenases, catalytic domain"/>
    <property type="match status" value="1"/>
</dbReference>
<dbReference type="SUPFAM" id="SSF51735">
    <property type="entry name" value="NAD(P)-binding Rossmann-fold domains"/>
    <property type="match status" value="1"/>
</dbReference>
<keyword evidence="3" id="KW-0560">Oxidoreductase</keyword>
<comment type="similarity">
    <text evidence="4">Belongs to the zinc-containing alcohol dehydrogenase family.</text>
</comment>
<dbReference type="InterPro" id="IPR002328">
    <property type="entry name" value="ADH_Zn_CS"/>
</dbReference>
<dbReference type="SUPFAM" id="SSF50129">
    <property type="entry name" value="GroES-like"/>
    <property type="match status" value="1"/>
</dbReference>
<dbReference type="PANTHER" id="PTHR43401:SF2">
    <property type="entry name" value="L-THREONINE 3-DEHYDROGENASE"/>
    <property type="match status" value="1"/>
</dbReference>
<evidence type="ECO:0000256" key="3">
    <source>
        <dbReference type="ARBA" id="ARBA00023002"/>
    </source>
</evidence>
<protein>
    <submittedName>
        <fullName evidence="7">D-arabinitol dehydrogenase 1</fullName>
    </submittedName>
</protein>
<reference evidence="7 8" key="1">
    <citation type="journal article" date="2019" name="Commun. Biol.">
        <title>The bagworm genome reveals a unique fibroin gene that provides high tensile strength.</title>
        <authorList>
            <person name="Kono N."/>
            <person name="Nakamura H."/>
            <person name="Ohtoshi R."/>
            <person name="Tomita M."/>
            <person name="Numata K."/>
            <person name="Arakawa K."/>
        </authorList>
    </citation>
    <scope>NUCLEOTIDE SEQUENCE [LARGE SCALE GENOMIC DNA]</scope>
</reference>
<comment type="cofactor">
    <cofactor evidence="4">
        <name>Zn(2+)</name>
        <dbReference type="ChEBI" id="CHEBI:29105"/>
    </cofactor>
</comment>
<gene>
    <name evidence="7" type="primary">ARD1</name>
    <name evidence="7" type="ORF">EVAR_33244_1</name>
</gene>
<accession>A0A4C1X0D4</accession>